<feature type="chain" id="PRO_5041445626" evidence="1">
    <location>
        <begin position="31"/>
        <end position="91"/>
    </location>
</feature>
<dbReference type="Proteomes" id="UP001177140">
    <property type="component" value="Unassembled WGS sequence"/>
</dbReference>
<name>A0AA41VNZ1_PAPNU</name>
<dbReference type="AlphaFoldDB" id="A0AA41VNZ1"/>
<protein>
    <submittedName>
        <fullName evidence="2">Uncharacterized protein</fullName>
    </submittedName>
</protein>
<sequence length="91" mass="9415">MASKNSSSPILVSLLFALVLLSVNLEKASAVGLSCKVGVALNVAILHCPADNCYSVCSARCPVNYKVDASACVLNLLGVNLNGCSCCFIHI</sequence>
<keyword evidence="1" id="KW-0732">Signal</keyword>
<evidence type="ECO:0000313" key="3">
    <source>
        <dbReference type="Proteomes" id="UP001177140"/>
    </source>
</evidence>
<proteinExistence type="predicted"/>
<dbReference type="EMBL" id="JAJJMA010262183">
    <property type="protein sequence ID" value="MCL7044799.1"/>
    <property type="molecule type" value="Genomic_DNA"/>
</dbReference>
<reference evidence="2" key="1">
    <citation type="submission" date="2022-03" db="EMBL/GenBank/DDBJ databases">
        <title>A functionally conserved STORR gene fusion in Papaver species that diverged 16.8 million years ago.</title>
        <authorList>
            <person name="Catania T."/>
        </authorList>
    </citation>
    <scope>NUCLEOTIDE SEQUENCE</scope>
    <source>
        <strain evidence="2">S-191538</strain>
    </source>
</reference>
<evidence type="ECO:0000256" key="1">
    <source>
        <dbReference type="SAM" id="SignalP"/>
    </source>
</evidence>
<keyword evidence="3" id="KW-1185">Reference proteome</keyword>
<feature type="signal peptide" evidence="1">
    <location>
        <begin position="1"/>
        <end position="30"/>
    </location>
</feature>
<accession>A0AA41VNZ1</accession>
<gene>
    <name evidence="2" type="ORF">MKW94_030752</name>
</gene>
<organism evidence="2 3">
    <name type="scientific">Papaver nudicaule</name>
    <name type="common">Iceland poppy</name>
    <dbReference type="NCBI Taxonomy" id="74823"/>
    <lineage>
        <taxon>Eukaryota</taxon>
        <taxon>Viridiplantae</taxon>
        <taxon>Streptophyta</taxon>
        <taxon>Embryophyta</taxon>
        <taxon>Tracheophyta</taxon>
        <taxon>Spermatophyta</taxon>
        <taxon>Magnoliopsida</taxon>
        <taxon>Ranunculales</taxon>
        <taxon>Papaveraceae</taxon>
        <taxon>Papaveroideae</taxon>
        <taxon>Papaver</taxon>
    </lineage>
</organism>
<evidence type="ECO:0000313" key="2">
    <source>
        <dbReference type="EMBL" id="MCL7044799.1"/>
    </source>
</evidence>
<comment type="caution">
    <text evidence="2">The sequence shown here is derived from an EMBL/GenBank/DDBJ whole genome shotgun (WGS) entry which is preliminary data.</text>
</comment>